<dbReference type="PRINTS" id="PR00109">
    <property type="entry name" value="TYRKINASE"/>
</dbReference>
<reference evidence="4 5" key="1">
    <citation type="submission" date="2018-06" db="EMBL/GenBank/DDBJ databases">
        <title>Comparative genomics reveals the genomic features of Rhizophagus irregularis, R. cerebriforme, R. diaphanum and Gigaspora rosea, and their symbiotic lifestyle signature.</title>
        <authorList>
            <person name="Morin E."/>
            <person name="San Clemente H."/>
            <person name="Chen E.C.H."/>
            <person name="De La Providencia I."/>
            <person name="Hainaut M."/>
            <person name="Kuo A."/>
            <person name="Kohler A."/>
            <person name="Murat C."/>
            <person name="Tang N."/>
            <person name="Roy S."/>
            <person name="Loubradou J."/>
            <person name="Henrissat B."/>
            <person name="Grigoriev I.V."/>
            <person name="Corradi N."/>
            <person name="Roux C."/>
            <person name="Martin F.M."/>
        </authorList>
    </citation>
    <scope>NUCLEOTIDE SEQUENCE [LARGE SCALE GENOMIC DNA]</scope>
    <source>
        <strain evidence="4 5">DAOM 194757</strain>
    </source>
</reference>
<dbReference type="PANTHER" id="PTHR44329">
    <property type="entry name" value="SERINE/THREONINE-PROTEIN KINASE TNNI3K-RELATED"/>
    <property type="match status" value="1"/>
</dbReference>
<dbReference type="Gene3D" id="1.10.510.10">
    <property type="entry name" value="Transferase(Phosphotransferase) domain 1"/>
    <property type="match status" value="1"/>
</dbReference>
<accession>A0A397USP8</accession>
<name>A0A397USP8_9GLOM</name>
<organism evidence="4 5">
    <name type="scientific">Gigaspora rosea</name>
    <dbReference type="NCBI Taxonomy" id="44941"/>
    <lineage>
        <taxon>Eukaryota</taxon>
        <taxon>Fungi</taxon>
        <taxon>Fungi incertae sedis</taxon>
        <taxon>Mucoromycota</taxon>
        <taxon>Glomeromycotina</taxon>
        <taxon>Glomeromycetes</taxon>
        <taxon>Diversisporales</taxon>
        <taxon>Gigasporaceae</taxon>
        <taxon>Gigaspora</taxon>
    </lineage>
</organism>
<keyword evidence="4" id="KW-0418">Kinase</keyword>
<dbReference type="Proteomes" id="UP000266673">
    <property type="component" value="Unassembled WGS sequence"/>
</dbReference>
<comment type="caution">
    <text evidence="4">The sequence shown here is derived from an EMBL/GenBank/DDBJ whole genome shotgun (WGS) entry which is preliminary data.</text>
</comment>
<dbReference type="Pfam" id="PF07714">
    <property type="entry name" value="PK_Tyr_Ser-Thr"/>
    <property type="match status" value="1"/>
</dbReference>
<keyword evidence="1" id="KW-0547">Nucleotide-binding</keyword>
<keyword evidence="4" id="KW-0808">Transferase</keyword>
<dbReference type="InterPro" id="IPR000719">
    <property type="entry name" value="Prot_kinase_dom"/>
</dbReference>
<dbReference type="InterPro" id="IPR051681">
    <property type="entry name" value="Ser/Thr_Kinases-Pseudokinases"/>
</dbReference>
<dbReference type="GO" id="GO:0005524">
    <property type="term" value="F:ATP binding"/>
    <property type="evidence" value="ECO:0007669"/>
    <property type="project" value="UniProtKB-KW"/>
</dbReference>
<dbReference type="EMBL" id="QKWP01000941">
    <property type="protein sequence ID" value="RIB13260.1"/>
    <property type="molecule type" value="Genomic_DNA"/>
</dbReference>
<evidence type="ECO:0000259" key="3">
    <source>
        <dbReference type="PROSITE" id="PS50011"/>
    </source>
</evidence>
<feature type="domain" description="Protein kinase" evidence="3">
    <location>
        <begin position="1"/>
        <end position="218"/>
    </location>
</feature>
<evidence type="ECO:0000256" key="2">
    <source>
        <dbReference type="ARBA" id="ARBA00022840"/>
    </source>
</evidence>
<dbReference type="AlphaFoldDB" id="A0A397USP8"/>
<gene>
    <name evidence="4" type="ORF">C2G38_1750615</name>
</gene>
<dbReference type="PROSITE" id="PS50011">
    <property type="entry name" value="PROTEIN_KINASE_DOM"/>
    <property type="match status" value="1"/>
</dbReference>
<keyword evidence="2" id="KW-0067">ATP-binding</keyword>
<keyword evidence="5" id="KW-1185">Reference proteome</keyword>
<dbReference type="SUPFAM" id="SSF56112">
    <property type="entry name" value="Protein kinase-like (PK-like)"/>
    <property type="match status" value="1"/>
</dbReference>
<evidence type="ECO:0000313" key="5">
    <source>
        <dbReference type="Proteomes" id="UP000266673"/>
    </source>
</evidence>
<proteinExistence type="predicted"/>
<dbReference type="GO" id="GO:0004674">
    <property type="term" value="F:protein serine/threonine kinase activity"/>
    <property type="evidence" value="ECO:0007669"/>
    <property type="project" value="TreeGrafter"/>
</dbReference>
<dbReference type="PANTHER" id="PTHR44329:SF298">
    <property type="entry name" value="MIXED LINEAGE KINASE DOMAIN-LIKE PROTEIN"/>
    <property type="match status" value="1"/>
</dbReference>
<evidence type="ECO:0000256" key="1">
    <source>
        <dbReference type="ARBA" id="ARBA00022741"/>
    </source>
</evidence>
<evidence type="ECO:0000313" key="4">
    <source>
        <dbReference type="EMBL" id="RIB13260.1"/>
    </source>
</evidence>
<protein>
    <submittedName>
        <fullName evidence="4">Kinase-like domain-containing protein</fullName>
    </submittedName>
</protein>
<dbReference type="OrthoDB" id="4062651at2759"/>
<dbReference type="InterPro" id="IPR001245">
    <property type="entry name" value="Ser-Thr/Tyr_kinase_cat_dom"/>
</dbReference>
<dbReference type="STRING" id="44941.A0A397USP8"/>
<dbReference type="PIRSF" id="PIRSF000654">
    <property type="entry name" value="Integrin-linked_kinase"/>
    <property type="match status" value="1"/>
</dbReference>
<sequence>MDEKTIQRFVKELKNLQKVCNHPNVIEIYGITRDRGFYHMILQLANNGDLRKYLKINFSKLEWTDKLRMAREISDGLEFLHKYDIIHRNIHSRNILVHDGKLLIADFGLSKDETSKPSSASVHGVSAYIDPQCFKGESYKRSKKSDIYSFGVILWEISSGRPPFQSINPYGIIIHVSQGGREKPVEGTPDSYIQLYKRCWNDDPNQRPELEEIQESLLDLSGNENFDTTSEISNLDIPLSVNSNNDYEKISVIRYVLKKWSKCCL</sequence>
<dbReference type="InterPro" id="IPR011009">
    <property type="entry name" value="Kinase-like_dom_sf"/>
</dbReference>